<dbReference type="SUPFAM" id="SSF90229">
    <property type="entry name" value="CCCH zinc finger"/>
    <property type="match status" value="1"/>
</dbReference>
<feature type="compositionally biased region" description="Low complexity" evidence="5">
    <location>
        <begin position="154"/>
        <end position="163"/>
    </location>
</feature>
<feature type="compositionally biased region" description="Basic and acidic residues" evidence="5">
    <location>
        <begin position="336"/>
        <end position="353"/>
    </location>
</feature>
<dbReference type="Pfam" id="PF18044">
    <property type="entry name" value="zf-CCCH_4"/>
    <property type="match status" value="1"/>
</dbReference>
<dbReference type="InterPro" id="IPR041367">
    <property type="entry name" value="Znf-CCCH_4"/>
</dbReference>
<feature type="compositionally biased region" description="Basic and acidic residues" evidence="5">
    <location>
        <begin position="846"/>
        <end position="871"/>
    </location>
</feature>
<organism evidence="7 8">
    <name type="scientific">Ophiocordyceps camponoti-rufipedis</name>
    <dbReference type="NCBI Taxonomy" id="2004952"/>
    <lineage>
        <taxon>Eukaryota</taxon>
        <taxon>Fungi</taxon>
        <taxon>Dikarya</taxon>
        <taxon>Ascomycota</taxon>
        <taxon>Pezizomycotina</taxon>
        <taxon>Sordariomycetes</taxon>
        <taxon>Hypocreomycetidae</taxon>
        <taxon>Hypocreales</taxon>
        <taxon>Ophiocordycipitaceae</taxon>
        <taxon>Ophiocordyceps</taxon>
    </lineage>
</organism>
<gene>
    <name evidence="7" type="ORF">CDD80_3374</name>
</gene>
<feature type="compositionally biased region" description="Polar residues" evidence="5">
    <location>
        <begin position="179"/>
        <end position="188"/>
    </location>
</feature>
<feature type="region of interest" description="Disordered" evidence="5">
    <location>
        <begin position="1043"/>
        <end position="1071"/>
    </location>
</feature>
<proteinExistence type="predicted"/>
<feature type="domain" description="C3H1-type" evidence="6">
    <location>
        <begin position="1301"/>
        <end position="1327"/>
    </location>
</feature>
<name>A0A2C5ZMS2_9HYPO</name>
<evidence type="ECO:0000313" key="7">
    <source>
        <dbReference type="EMBL" id="PHH81092.1"/>
    </source>
</evidence>
<feature type="compositionally biased region" description="Polar residues" evidence="5">
    <location>
        <begin position="303"/>
        <end position="317"/>
    </location>
</feature>
<sequence>MQPWPNQSQNGAEGHGSWPQGFIFSAQPGQFDPNHDQWPDQPASSFSQMGHDASATDYHFDSVHHPNPGAFLAEQPGQSFHSSAGHASIPLNQHQQFSAGQDMLDPTFTNMHPDLFQPSKVNLVGPGIGPGAMNQMELGQGQNHASVFAQHDYSFPSQSSQPFDPSPGFAPPLMPRPSSGRQTHTPVQQHFDGNANLHTFPNAYARHSQPSPLQHGHPQHSPPQSQPQPQSQAPQRPQLPPSYSGDQSFHGTNGREGHFRAHQLAYASQYRETPQPHLQQSHFQQPSFGPQKTFQSLEERRQQPQSNRPVSIPQAPSHSDDVESQGDPQVRRKRSSRDVSETADLLDSKKSDEPDALQPPAPSPEEAKLMAESAKRAKAAHSKIPSSKALPFLAYDGSIKLPAPKSYDKLAPLVAVPSRSGKNAVPGLGYDLPCEIQGRFTGQYKPSFDRIGLDERRDEAKTLLDNYDRSMKALGKRQPKYTEYPHAFKEQLKADEASKNKAEKKAKKELEEERNKPVSDERIVDGRHQHVQIRAATRPADPAAAAAWDITGIVHIEQAVARTSALIAGRVQQAGEFLINLRAESTRAKQALDQATKDKKPDVEVARLKQAADQKRDTLYQALDATVEHADDAVLDNLGGHQKLVLNLVNTLITCIKAGDFSGKLPKIVLELFTHLSMTRKIVETTNFDTVRKRLEDKGDGEVKDLVRELSAKIRKFNKANEPDTATGYTGTSAASRAKARPGVESTKRGRDDDSDASRSVKKMAIEGGSSSLSKKLAQPRSQPSLAAKLTPAPKPMSVLKPRPVIKPKAPEPMATVAATASTASTAAASTAAPPITSTDSPSASSDEKSKSEVKKAAKIEAKATIKKEVKATSSAVSSISSLLDSINAKKPDVAAASASREGKRSETPESPEKMAKRLRKEARRKLRVSWKPEGELVQIKVFEKDDDEDQGRDMNMIRDAADDRSEGMVLKRRGSVAVEEEDDELPYRPWFAPTAVDLSNLTDERRGKNYVTRGGLVVLDTEEQKLMAEREQRELMAIYTDPADIPPSPKSPLPETTTATTAKVGQLPDDEPMFSEVHRRWREAEQLGTDQALMAALKRLEAKNKPSTKLDSILGRLHHQARHPAVTIKASNAPLAVGAAAEPYVLGWLRWDRMATWRDTQTATQTAETHQYGGPEAQAAGRAVEAVVARLSARPFPASAPPEWLDGERTREWWLGFNDEVAARQRKREEEERAAYYQQQQAYAPYMALLQQMTGQTAPAVMDPQVQSMLAAMSQPAAQGDGKKKKGGTLPAHKPTNKALIGTKMCTFWQQGKCARGDKCTFKHKG</sequence>
<dbReference type="Proteomes" id="UP000226431">
    <property type="component" value="Unassembled WGS sequence"/>
</dbReference>
<feature type="compositionally biased region" description="Pro residues" evidence="5">
    <location>
        <begin position="164"/>
        <end position="175"/>
    </location>
</feature>
<feature type="compositionally biased region" description="Low complexity" evidence="5">
    <location>
        <begin position="227"/>
        <end position="236"/>
    </location>
</feature>
<protein>
    <recommendedName>
        <fullName evidence="6">C3H1-type domain-containing protein</fullName>
    </recommendedName>
</protein>
<evidence type="ECO:0000313" key="8">
    <source>
        <dbReference type="Proteomes" id="UP000226431"/>
    </source>
</evidence>
<feature type="compositionally biased region" description="Polar residues" evidence="5">
    <location>
        <begin position="1055"/>
        <end position="1064"/>
    </location>
</feature>
<feature type="compositionally biased region" description="Basic and acidic residues" evidence="5">
    <location>
        <begin position="901"/>
        <end position="916"/>
    </location>
</feature>
<feature type="region of interest" description="Disordered" evidence="5">
    <location>
        <begin position="154"/>
        <end position="255"/>
    </location>
</feature>
<accession>A0A2C5ZMS2</accession>
<keyword evidence="1 4" id="KW-0479">Metal-binding</keyword>
<evidence type="ECO:0000256" key="1">
    <source>
        <dbReference type="ARBA" id="ARBA00022723"/>
    </source>
</evidence>
<feature type="compositionally biased region" description="Polar residues" evidence="5">
    <location>
        <begin position="769"/>
        <end position="785"/>
    </location>
</feature>
<keyword evidence="3 4" id="KW-0862">Zinc</keyword>
<dbReference type="EMBL" id="NJES01000003">
    <property type="protein sequence ID" value="PHH81092.1"/>
    <property type="molecule type" value="Genomic_DNA"/>
</dbReference>
<evidence type="ECO:0000256" key="2">
    <source>
        <dbReference type="ARBA" id="ARBA00022771"/>
    </source>
</evidence>
<feature type="region of interest" description="Disordered" evidence="5">
    <location>
        <begin position="271"/>
        <end position="383"/>
    </location>
</feature>
<dbReference type="InterPro" id="IPR036855">
    <property type="entry name" value="Znf_CCCH_sf"/>
</dbReference>
<dbReference type="OrthoDB" id="4347at2759"/>
<feature type="compositionally biased region" description="Polar residues" evidence="5">
    <location>
        <begin position="1"/>
        <end position="11"/>
    </location>
</feature>
<dbReference type="GO" id="GO:0008270">
    <property type="term" value="F:zinc ion binding"/>
    <property type="evidence" value="ECO:0007669"/>
    <property type="project" value="UniProtKB-KW"/>
</dbReference>
<feature type="compositionally biased region" description="Basic and acidic residues" evidence="5">
    <location>
        <begin position="746"/>
        <end position="759"/>
    </location>
</feature>
<dbReference type="PROSITE" id="PS50103">
    <property type="entry name" value="ZF_C3H1"/>
    <property type="match status" value="1"/>
</dbReference>
<feature type="compositionally biased region" description="Low complexity" evidence="5">
    <location>
        <begin position="207"/>
        <end position="216"/>
    </location>
</feature>
<evidence type="ECO:0000256" key="5">
    <source>
        <dbReference type="SAM" id="MobiDB-lite"/>
    </source>
</evidence>
<feature type="region of interest" description="Disordered" evidence="5">
    <location>
        <begin position="718"/>
        <end position="810"/>
    </location>
</feature>
<feature type="compositionally biased region" description="Polar residues" evidence="5">
    <location>
        <begin position="271"/>
        <end position="296"/>
    </location>
</feature>
<feature type="region of interest" description="Disordered" evidence="5">
    <location>
        <begin position="495"/>
        <end position="519"/>
    </location>
</feature>
<feature type="compositionally biased region" description="Low complexity" evidence="5">
    <location>
        <begin position="825"/>
        <end position="845"/>
    </location>
</feature>
<keyword evidence="8" id="KW-1185">Reference proteome</keyword>
<evidence type="ECO:0000256" key="4">
    <source>
        <dbReference type="PROSITE-ProRule" id="PRU00723"/>
    </source>
</evidence>
<evidence type="ECO:0000256" key="3">
    <source>
        <dbReference type="ARBA" id="ARBA00022833"/>
    </source>
</evidence>
<reference evidence="7 8" key="1">
    <citation type="submission" date="2017-06" db="EMBL/GenBank/DDBJ databases">
        <title>Ant-infecting Ophiocordyceps genomes reveal a high diversity of potential behavioral manipulation genes and a possible major role for enterotoxins.</title>
        <authorList>
            <person name="De Bekker C."/>
            <person name="Evans H.C."/>
            <person name="Brachmann A."/>
            <person name="Hughes D.P."/>
        </authorList>
    </citation>
    <scope>NUCLEOTIDE SEQUENCE [LARGE SCALE GENOMIC DNA]</scope>
    <source>
        <strain evidence="7 8">Map16</strain>
    </source>
</reference>
<feature type="zinc finger region" description="C3H1-type" evidence="4">
    <location>
        <begin position="1301"/>
        <end position="1327"/>
    </location>
</feature>
<dbReference type="STRING" id="2004952.A0A2C5ZMS2"/>
<feature type="region of interest" description="Disordered" evidence="5">
    <location>
        <begin position="1274"/>
        <end position="1297"/>
    </location>
</feature>
<dbReference type="Gene3D" id="4.10.1000.10">
    <property type="entry name" value="Zinc finger, CCCH-type"/>
    <property type="match status" value="1"/>
</dbReference>
<feature type="region of interest" description="Disordered" evidence="5">
    <location>
        <begin position="825"/>
        <end position="921"/>
    </location>
</feature>
<dbReference type="InterPro" id="IPR000571">
    <property type="entry name" value="Znf_CCCH"/>
</dbReference>
<evidence type="ECO:0000259" key="6">
    <source>
        <dbReference type="PROSITE" id="PS50103"/>
    </source>
</evidence>
<feature type="compositionally biased region" description="Low complexity" evidence="5">
    <location>
        <begin position="725"/>
        <end position="737"/>
    </location>
</feature>
<comment type="caution">
    <text evidence="7">The sequence shown here is derived from an EMBL/GenBank/DDBJ whole genome shotgun (WGS) entry which is preliminary data.</text>
</comment>
<feature type="region of interest" description="Disordered" evidence="5">
    <location>
        <begin position="1"/>
        <end position="51"/>
    </location>
</feature>
<keyword evidence="2 4" id="KW-0863">Zinc-finger</keyword>
<feature type="compositionally biased region" description="Low complexity" evidence="5">
    <location>
        <begin position="872"/>
        <end position="887"/>
    </location>
</feature>
<feature type="compositionally biased region" description="Basic and acidic residues" evidence="5">
    <location>
        <begin position="365"/>
        <end position="375"/>
    </location>
</feature>